<sequence length="119" mass="13609">MLVFSFHILISFMVLGITLVPAQIVEVKRSALKNIVGITGISGIFLVGTGIFIGIGESLHAYLYITFILQLIIICLFFLNYRHFKKVGYSKFINISSMILVIISYLTYVYYIIGSFWYY</sequence>
<keyword evidence="1" id="KW-1133">Transmembrane helix</keyword>
<name>A0A1V3G7I9_9BACL</name>
<gene>
    <name evidence="2" type="ORF">UN64_09655</name>
</gene>
<dbReference type="AlphaFoldDB" id="A0A1V3G7I9"/>
<keyword evidence="1" id="KW-0472">Membrane</keyword>
<feature type="transmembrane region" description="Helical" evidence="1">
    <location>
        <begin position="92"/>
        <end position="113"/>
    </location>
</feature>
<accession>A0A1V3G7I9</accession>
<keyword evidence="1" id="KW-0812">Transmembrane</keyword>
<evidence type="ECO:0000313" key="3">
    <source>
        <dbReference type="Proteomes" id="UP000188597"/>
    </source>
</evidence>
<evidence type="ECO:0000313" key="2">
    <source>
        <dbReference type="EMBL" id="OOE12361.1"/>
    </source>
</evidence>
<reference evidence="2 3" key="1">
    <citation type="submission" date="2016-11" db="EMBL/GenBank/DDBJ databases">
        <authorList>
            <person name="Jaros S."/>
            <person name="Januszkiewicz K."/>
            <person name="Wedrychowicz H."/>
        </authorList>
    </citation>
    <scope>NUCLEOTIDE SEQUENCE [LARGE SCALE GENOMIC DNA]</scope>
    <source>
        <strain evidence="2 3">Con a/3</strain>
    </source>
</reference>
<comment type="caution">
    <text evidence="2">The sequence shown here is derived from an EMBL/GenBank/DDBJ whole genome shotgun (WGS) entry which is preliminary data.</text>
</comment>
<protein>
    <submittedName>
        <fullName evidence="2">Uncharacterized protein</fullName>
    </submittedName>
</protein>
<proteinExistence type="predicted"/>
<feature type="transmembrane region" description="Helical" evidence="1">
    <location>
        <begin position="6"/>
        <end position="24"/>
    </location>
</feature>
<feature type="transmembrane region" description="Helical" evidence="1">
    <location>
        <begin position="36"/>
        <end position="55"/>
    </location>
</feature>
<feature type="transmembrane region" description="Helical" evidence="1">
    <location>
        <begin position="61"/>
        <end position="80"/>
    </location>
</feature>
<organism evidence="2 3">
    <name type="scientific">Fictibacillus arsenicus</name>
    <dbReference type="NCBI Taxonomy" id="255247"/>
    <lineage>
        <taxon>Bacteria</taxon>
        <taxon>Bacillati</taxon>
        <taxon>Bacillota</taxon>
        <taxon>Bacilli</taxon>
        <taxon>Bacillales</taxon>
        <taxon>Fictibacillaceae</taxon>
        <taxon>Fictibacillus</taxon>
    </lineage>
</organism>
<dbReference type="Proteomes" id="UP000188597">
    <property type="component" value="Unassembled WGS sequence"/>
</dbReference>
<dbReference type="EMBL" id="MQMF01000002">
    <property type="protein sequence ID" value="OOE12361.1"/>
    <property type="molecule type" value="Genomic_DNA"/>
</dbReference>
<evidence type="ECO:0000256" key="1">
    <source>
        <dbReference type="SAM" id="Phobius"/>
    </source>
</evidence>